<keyword evidence="3" id="KW-0378">Hydrolase</keyword>
<keyword evidence="3" id="KW-0067">ATP-binding</keyword>
<evidence type="ECO:0000259" key="2">
    <source>
        <dbReference type="Pfam" id="PF13086"/>
    </source>
</evidence>
<feature type="region of interest" description="Disordered" evidence="1">
    <location>
        <begin position="1"/>
        <end position="80"/>
    </location>
</feature>
<organism evidence="3 4">
    <name type="scientific">Cystoisospora suis</name>
    <dbReference type="NCBI Taxonomy" id="483139"/>
    <lineage>
        <taxon>Eukaryota</taxon>
        <taxon>Sar</taxon>
        <taxon>Alveolata</taxon>
        <taxon>Apicomplexa</taxon>
        <taxon>Conoidasida</taxon>
        <taxon>Coccidia</taxon>
        <taxon>Eucoccidiorida</taxon>
        <taxon>Eimeriorina</taxon>
        <taxon>Sarcocystidae</taxon>
        <taxon>Cystoisospora</taxon>
    </lineage>
</organism>
<dbReference type="PANTHER" id="PTHR10887">
    <property type="entry name" value="DNA2/NAM7 HELICASE FAMILY"/>
    <property type="match status" value="1"/>
</dbReference>
<dbReference type="GeneID" id="94425318"/>
<dbReference type="SUPFAM" id="SSF52540">
    <property type="entry name" value="P-loop containing nucleoside triphosphate hydrolases"/>
    <property type="match status" value="1"/>
</dbReference>
<dbReference type="Proteomes" id="UP000221165">
    <property type="component" value="Unassembled WGS sequence"/>
</dbReference>
<keyword evidence="4" id="KW-1185">Reference proteome</keyword>
<gene>
    <name evidence="3" type="ORF">CSUI_001904</name>
</gene>
<keyword evidence="3" id="KW-0347">Helicase</keyword>
<accession>A0A2C6KVU1</accession>
<reference evidence="3 4" key="1">
    <citation type="journal article" date="2017" name="Int. J. Parasitol.">
        <title>The genome of the protozoan parasite Cystoisospora suis and a reverse vaccinology approach to identify vaccine candidates.</title>
        <authorList>
            <person name="Palmieri N."/>
            <person name="Shrestha A."/>
            <person name="Ruttkowski B."/>
            <person name="Beck T."/>
            <person name="Vogl C."/>
            <person name="Tomley F."/>
            <person name="Blake D.P."/>
            <person name="Joachim A."/>
        </authorList>
    </citation>
    <scope>NUCLEOTIDE SEQUENCE [LARGE SCALE GENOMIC DNA]</scope>
    <source>
        <strain evidence="3 4">Wien I</strain>
    </source>
</reference>
<feature type="compositionally biased region" description="Basic and acidic residues" evidence="1">
    <location>
        <begin position="7"/>
        <end position="24"/>
    </location>
</feature>
<dbReference type="GO" id="GO:0004386">
    <property type="term" value="F:helicase activity"/>
    <property type="evidence" value="ECO:0007669"/>
    <property type="project" value="UniProtKB-KW"/>
</dbReference>
<evidence type="ECO:0000256" key="1">
    <source>
        <dbReference type="SAM" id="MobiDB-lite"/>
    </source>
</evidence>
<dbReference type="OrthoDB" id="683330at2759"/>
<dbReference type="AlphaFoldDB" id="A0A2C6KVU1"/>
<dbReference type="VEuPathDB" id="ToxoDB:CSUI_001904"/>
<dbReference type="InterPro" id="IPR041677">
    <property type="entry name" value="DNA2/NAM7_AAA_11"/>
</dbReference>
<evidence type="ECO:0000313" key="4">
    <source>
        <dbReference type="Proteomes" id="UP000221165"/>
    </source>
</evidence>
<dbReference type="InterPro" id="IPR027417">
    <property type="entry name" value="P-loop_NTPase"/>
</dbReference>
<sequence length="601" mass="65755">MMVTHEAVQKVRDRAERGRPYGKDRAHKKKESRGSPAGESDRPAPEWDNPAAESDSPAAESPAGRRNLQKTSFPASDQECGDRSLFATAAESRASEDQACPRVRWEVTVDEEEYLKATLGGADYLDPDLDKSHQLAPLPVDRDDFEGLYTASIPHFMAEAKCEVAAALEEVGTVPHCAATAVGVTKEAHCYQLRCSWRTSSEYMSPSEYHFSEQDDDDTDCRMEEGVVLLITESRMQGQNINARKLGREDVVIGVLDCLSWTKLELAGLPSGAAQNRDVPENQPGPEAPLEVVLELSIYSNVREVDRGGSVRECICCEAWDVASSPLSSGGALSASMTGRRTGISNSSNGLCSSMAERGQGTYLCATKGITEPAEIPPLDKWTRVLEASTAEPALLSRVESRLQRGERPTLFLYKVGSIKQPLNILQALSATGHTNGASFVNEIITGEMMSEHRTGHAIVNEPNSLGNVEVPEDFVKRASERQFHLDPSQLQAAVSCITEKAAKSVHLLVGPPGTGKTHTVTCMLACLTVHRQRTLCCASSNQAVGEMARRTVGALINQDYIRDPFRFYEENRQKVESLHTLLSGLRSSGWSWKKRQMSSM</sequence>
<feature type="domain" description="DNA2/NAM7 helicase helicase" evidence="2">
    <location>
        <begin position="485"/>
        <end position="572"/>
    </location>
</feature>
<dbReference type="RefSeq" id="XP_067925913.1">
    <property type="nucleotide sequence ID" value="XM_068062107.1"/>
</dbReference>
<evidence type="ECO:0000313" key="3">
    <source>
        <dbReference type="EMBL" id="PHJ24240.1"/>
    </source>
</evidence>
<name>A0A2C6KVU1_9APIC</name>
<proteinExistence type="predicted"/>
<dbReference type="EMBL" id="MIGC01000786">
    <property type="protein sequence ID" value="PHJ24240.1"/>
    <property type="molecule type" value="Genomic_DNA"/>
</dbReference>
<dbReference type="Pfam" id="PF13086">
    <property type="entry name" value="AAA_11"/>
    <property type="match status" value="1"/>
</dbReference>
<protein>
    <submittedName>
        <fullName evidence="3">Helicase sen1-like</fullName>
    </submittedName>
</protein>
<keyword evidence="3" id="KW-0547">Nucleotide-binding</keyword>
<dbReference type="Gene3D" id="3.40.50.300">
    <property type="entry name" value="P-loop containing nucleotide triphosphate hydrolases"/>
    <property type="match status" value="1"/>
</dbReference>
<comment type="caution">
    <text evidence="3">The sequence shown here is derived from an EMBL/GenBank/DDBJ whole genome shotgun (WGS) entry which is preliminary data.</text>
</comment>
<dbReference type="InterPro" id="IPR045055">
    <property type="entry name" value="DNA2/NAM7-like"/>
</dbReference>
<feature type="compositionally biased region" description="Low complexity" evidence="1">
    <location>
        <begin position="50"/>
        <end position="62"/>
    </location>
</feature>
<dbReference type="PANTHER" id="PTHR10887:SF495">
    <property type="entry name" value="HELICASE SENATAXIN ISOFORM X1-RELATED"/>
    <property type="match status" value="1"/>
</dbReference>